<evidence type="ECO:0000259" key="6">
    <source>
        <dbReference type="Pfam" id="PF04560"/>
    </source>
</evidence>
<evidence type="ECO:0000256" key="2">
    <source>
        <dbReference type="ARBA" id="ARBA00022478"/>
    </source>
</evidence>
<name>A0A381KQ19_CLODI</name>
<dbReference type="Gene3D" id="3.90.1800.10">
    <property type="entry name" value="RNA polymerase alpha subunit dimerisation domain"/>
    <property type="match status" value="1"/>
</dbReference>
<dbReference type="PANTHER" id="PTHR20856">
    <property type="entry name" value="DNA-DIRECTED RNA POLYMERASE I SUBUNIT 2"/>
    <property type="match status" value="1"/>
</dbReference>
<dbReference type="InterPro" id="IPR007641">
    <property type="entry name" value="RNA_pol_Rpb2_7"/>
</dbReference>
<dbReference type="Pfam" id="PF04560">
    <property type="entry name" value="RNA_pol_Rpb2_7"/>
    <property type="match status" value="1"/>
</dbReference>
<keyword evidence="5" id="KW-0804">Transcription</keyword>
<evidence type="ECO:0000256" key="4">
    <source>
        <dbReference type="ARBA" id="ARBA00022695"/>
    </source>
</evidence>
<evidence type="ECO:0000256" key="3">
    <source>
        <dbReference type="ARBA" id="ARBA00022679"/>
    </source>
</evidence>
<evidence type="ECO:0000256" key="1">
    <source>
        <dbReference type="ARBA" id="ARBA00012418"/>
    </source>
</evidence>
<keyword evidence="2 7" id="KW-0240">DNA-directed RNA polymerase</keyword>
<sequence length="118" mass="13249">MVKAQFGGQRFGEMEVWALEAYGAAHILQEILTVKSDDVVGRVRTYEAIVKGENIPEPGIPESFKVLIKELQSLCLDVKVLTDEDQEIEVRESVDEDDTIGEFELDVVNHMGEVEEVI</sequence>
<dbReference type="GO" id="GO:0003677">
    <property type="term" value="F:DNA binding"/>
    <property type="evidence" value="ECO:0007669"/>
    <property type="project" value="InterPro"/>
</dbReference>
<accession>A0A381KQ19</accession>
<proteinExistence type="predicted"/>
<evidence type="ECO:0000256" key="5">
    <source>
        <dbReference type="ARBA" id="ARBA00023163"/>
    </source>
</evidence>
<dbReference type="SUPFAM" id="SSF64484">
    <property type="entry name" value="beta and beta-prime subunits of DNA dependent RNA-polymerase"/>
    <property type="match status" value="1"/>
</dbReference>
<reference evidence="7" key="1">
    <citation type="submission" date="2018-06" db="EMBL/GenBank/DDBJ databases">
        <authorList>
            <consortium name="Pathogen Informatics"/>
            <person name="Doyle S."/>
        </authorList>
    </citation>
    <scope>NUCLEOTIDE SEQUENCE</scope>
    <source>
        <strain evidence="7">NCTC13307</strain>
    </source>
</reference>
<feature type="domain" description="RNA polymerase Rpb2" evidence="6">
    <location>
        <begin position="7"/>
        <end position="82"/>
    </location>
</feature>
<gene>
    <name evidence="7" type="primary">rpoB_2</name>
    <name evidence="7" type="ORF">NCTC13307_05007</name>
</gene>
<dbReference type="InterPro" id="IPR015712">
    <property type="entry name" value="DNA-dir_RNA_pol_su2"/>
</dbReference>
<organism evidence="7">
    <name type="scientific">Clostridioides difficile</name>
    <name type="common">Peptoclostridium difficile</name>
    <dbReference type="NCBI Taxonomy" id="1496"/>
    <lineage>
        <taxon>Bacteria</taxon>
        <taxon>Bacillati</taxon>
        <taxon>Bacillota</taxon>
        <taxon>Clostridia</taxon>
        <taxon>Peptostreptococcales</taxon>
        <taxon>Peptostreptococcaceae</taxon>
        <taxon>Clostridioides</taxon>
    </lineage>
</organism>
<dbReference type="GO" id="GO:0000428">
    <property type="term" value="C:DNA-directed RNA polymerase complex"/>
    <property type="evidence" value="ECO:0007669"/>
    <property type="project" value="UniProtKB-KW"/>
</dbReference>
<protein>
    <recommendedName>
        <fullName evidence="1">DNA-directed RNA polymerase</fullName>
        <ecNumber evidence="1">2.7.7.6</ecNumber>
    </recommendedName>
</protein>
<dbReference type="AlphaFoldDB" id="A0A381KQ19"/>
<dbReference type="GO" id="GO:0032549">
    <property type="term" value="F:ribonucleoside binding"/>
    <property type="evidence" value="ECO:0007669"/>
    <property type="project" value="InterPro"/>
</dbReference>
<keyword evidence="3 7" id="KW-0808">Transferase</keyword>
<dbReference type="EMBL" id="UFWD01000004">
    <property type="protein sequence ID" value="SUY84099.1"/>
    <property type="molecule type" value="Genomic_DNA"/>
</dbReference>
<dbReference type="GO" id="GO:0006351">
    <property type="term" value="P:DNA-templated transcription"/>
    <property type="evidence" value="ECO:0007669"/>
    <property type="project" value="InterPro"/>
</dbReference>
<dbReference type="GO" id="GO:0003899">
    <property type="term" value="F:DNA-directed RNA polymerase activity"/>
    <property type="evidence" value="ECO:0007669"/>
    <property type="project" value="UniProtKB-EC"/>
</dbReference>
<keyword evidence="4 7" id="KW-0548">Nucleotidyltransferase</keyword>
<evidence type="ECO:0000313" key="7">
    <source>
        <dbReference type="EMBL" id="SUY84099.1"/>
    </source>
</evidence>
<dbReference type="EC" id="2.7.7.6" evidence="1"/>